<comment type="caution">
    <text evidence="1">The sequence shown here is derived from an EMBL/GenBank/DDBJ whole genome shotgun (WGS) entry which is preliminary data.</text>
</comment>
<dbReference type="AlphaFoldDB" id="A0AAD6RU28"/>
<evidence type="ECO:0000313" key="2">
    <source>
        <dbReference type="Proteomes" id="UP001164929"/>
    </source>
</evidence>
<keyword evidence="2" id="KW-1185">Reference proteome</keyword>
<evidence type="ECO:0000313" key="1">
    <source>
        <dbReference type="EMBL" id="KAJ7015059.1"/>
    </source>
</evidence>
<name>A0AAD6RU28_9ROSI</name>
<sequence>MENVCKEEDEGDDENKLKAILFYQFEDIPKQVSEVLGDQNGALEDGIPCHAHTCPFYQGLYGESEEDSLYHSLR</sequence>
<dbReference type="Proteomes" id="UP001164929">
    <property type="component" value="Chromosome 1"/>
</dbReference>
<organism evidence="1 2">
    <name type="scientific">Populus alba x Populus x berolinensis</name>
    <dbReference type="NCBI Taxonomy" id="444605"/>
    <lineage>
        <taxon>Eukaryota</taxon>
        <taxon>Viridiplantae</taxon>
        <taxon>Streptophyta</taxon>
        <taxon>Embryophyta</taxon>
        <taxon>Tracheophyta</taxon>
        <taxon>Spermatophyta</taxon>
        <taxon>Magnoliopsida</taxon>
        <taxon>eudicotyledons</taxon>
        <taxon>Gunneridae</taxon>
        <taxon>Pentapetalae</taxon>
        <taxon>rosids</taxon>
        <taxon>fabids</taxon>
        <taxon>Malpighiales</taxon>
        <taxon>Salicaceae</taxon>
        <taxon>Saliceae</taxon>
        <taxon>Populus</taxon>
    </lineage>
</organism>
<proteinExistence type="predicted"/>
<protein>
    <submittedName>
        <fullName evidence="1">Uncharacterized protein</fullName>
    </submittedName>
</protein>
<gene>
    <name evidence="1" type="ORF">NC653_004374</name>
</gene>
<reference evidence="1 2" key="1">
    <citation type="journal article" date="2023" name="Mol. Ecol. Resour.">
        <title>Chromosome-level genome assembly of a triploid poplar Populus alba 'Berolinensis'.</title>
        <authorList>
            <person name="Chen S."/>
            <person name="Yu Y."/>
            <person name="Wang X."/>
            <person name="Wang S."/>
            <person name="Zhang T."/>
            <person name="Zhou Y."/>
            <person name="He R."/>
            <person name="Meng N."/>
            <person name="Wang Y."/>
            <person name="Liu W."/>
            <person name="Liu Z."/>
            <person name="Liu J."/>
            <person name="Guo Q."/>
            <person name="Huang H."/>
            <person name="Sederoff R.R."/>
            <person name="Wang G."/>
            <person name="Qu G."/>
            <person name="Chen S."/>
        </authorList>
    </citation>
    <scope>NUCLEOTIDE SEQUENCE [LARGE SCALE GENOMIC DNA]</scope>
    <source>
        <strain evidence="1">SC-2020</strain>
    </source>
</reference>
<accession>A0AAD6RU28</accession>
<dbReference type="EMBL" id="JAQIZT010000001">
    <property type="protein sequence ID" value="KAJ7015059.1"/>
    <property type="molecule type" value="Genomic_DNA"/>
</dbReference>